<keyword evidence="1" id="KW-0812">Transmembrane</keyword>
<evidence type="ECO:0000313" key="2">
    <source>
        <dbReference type="EMBL" id="OXU32265.1"/>
    </source>
</evidence>
<dbReference type="EMBL" id="NNAY01000003">
    <property type="protein sequence ID" value="OXU32265.1"/>
    <property type="molecule type" value="Genomic_DNA"/>
</dbReference>
<organism evidence="2 3">
    <name type="scientific">Trichomalopsis sarcophagae</name>
    <dbReference type="NCBI Taxonomy" id="543379"/>
    <lineage>
        <taxon>Eukaryota</taxon>
        <taxon>Metazoa</taxon>
        <taxon>Ecdysozoa</taxon>
        <taxon>Arthropoda</taxon>
        <taxon>Hexapoda</taxon>
        <taxon>Insecta</taxon>
        <taxon>Pterygota</taxon>
        <taxon>Neoptera</taxon>
        <taxon>Endopterygota</taxon>
        <taxon>Hymenoptera</taxon>
        <taxon>Apocrita</taxon>
        <taxon>Proctotrupomorpha</taxon>
        <taxon>Chalcidoidea</taxon>
        <taxon>Pteromalidae</taxon>
        <taxon>Pteromalinae</taxon>
        <taxon>Trichomalopsis</taxon>
    </lineage>
</organism>
<keyword evidence="1" id="KW-0472">Membrane</keyword>
<accession>A0A232FNQ0</accession>
<evidence type="ECO:0000256" key="1">
    <source>
        <dbReference type="SAM" id="Phobius"/>
    </source>
</evidence>
<reference evidence="2 3" key="1">
    <citation type="journal article" date="2017" name="Curr. Biol.">
        <title>The Evolution of Venom by Co-option of Single-Copy Genes.</title>
        <authorList>
            <person name="Martinson E.O."/>
            <person name="Mrinalini"/>
            <person name="Kelkar Y.D."/>
            <person name="Chang C.H."/>
            <person name="Werren J.H."/>
        </authorList>
    </citation>
    <scope>NUCLEOTIDE SEQUENCE [LARGE SCALE GENOMIC DNA]</scope>
    <source>
        <strain evidence="2 3">Alberta</strain>
        <tissue evidence="2">Whole body</tissue>
    </source>
</reference>
<gene>
    <name evidence="2" type="ORF">TSAR_008086</name>
</gene>
<keyword evidence="1" id="KW-1133">Transmembrane helix</keyword>
<keyword evidence="3" id="KW-1185">Reference proteome</keyword>
<sequence>MARQRNEGAFEKQTKPLRTRYYLLLCWGSHFSLQRNKYVSLLYLIYFDLYHVVLCQNMILNKIIDKNSYL</sequence>
<protein>
    <submittedName>
        <fullName evidence="2">Uncharacterized protein</fullName>
    </submittedName>
</protein>
<dbReference type="AlphaFoldDB" id="A0A232FNQ0"/>
<proteinExistence type="predicted"/>
<dbReference type="Proteomes" id="UP000215335">
    <property type="component" value="Unassembled WGS sequence"/>
</dbReference>
<comment type="caution">
    <text evidence="2">The sequence shown here is derived from an EMBL/GenBank/DDBJ whole genome shotgun (WGS) entry which is preliminary data.</text>
</comment>
<evidence type="ECO:0000313" key="3">
    <source>
        <dbReference type="Proteomes" id="UP000215335"/>
    </source>
</evidence>
<name>A0A232FNQ0_9HYME</name>
<feature type="transmembrane region" description="Helical" evidence="1">
    <location>
        <begin position="41"/>
        <end position="60"/>
    </location>
</feature>